<dbReference type="OrthoDB" id="9805698at2"/>
<feature type="domain" description="Poly A polymerase head" evidence="10">
    <location>
        <begin position="30"/>
        <end position="153"/>
    </location>
</feature>
<dbReference type="InterPro" id="IPR002646">
    <property type="entry name" value="PolA_pol_head_dom"/>
</dbReference>
<evidence type="ECO:0000256" key="7">
    <source>
        <dbReference type="ARBA" id="ARBA00022842"/>
    </source>
</evidence>
<keyword evidence="5" id="KW-0479">Metal-binding</keyword>
<accession>A0A517TC49</accession>
<dbReference type="InterPro" id="IPR032810">
    <property type="entry name" value="CCA-adding_enz_C"/>
</dbReference>
<keyword evidence="6" id="KW-0547">Nucleotide-binding</keyword>
<dbReference type="Gene3D" id="3.30.460.10">
    <property type="entry name" value="Beta Polymerase, domain 2"/>
    <property type="match status" value="1"/>
</dbReference>
<feature type="domain" description="tRNA nucleotidyltransferase/poly(A) polymerase RNA and SrmB- binding" evidence="11">
    <location>
        <begin position="180"/>
        <end position="239"/>
    </location>
</feature>
<dbReference type="GO" id="GO:0046872">
    <property type="term" value="F:metal ion binding"/>
    <property type="evidence" value="ECO:0007669"/>
    <property type="project" value="UniProtKB-KW"/>
</dbReference>
<dbReference type="EMBL" id="CP036316">
    <property type="protein sequence ID" value="QDT65948.1"/>
    <property type="molecule type" value="Genomic_DNA"/>
</dbReference>
<dbReference type="RefSeq" id="WP_145264649.1">
    <property type="nucleotide sequence ID" value="NZ_CP036316.1"/>
</dbReference>
<keyword evidence="4 13" id="KW-0548">Nucleotidyltransferase</keyword>
<keyword evidence="3" id="KW-0819">tRNA processing</keyword>
<feature type="domain" description="CCA-adding enzyme C-terminal" evidence="12">
    <location>
        <begin position="295"/>
        <end position="425"/>
    </location>
</feature>
<dbReference type="InterPro" id="IPR043519">
    <property type="entry name" value="NT_sf"/>
</dbReference>
<keyword evidence="2 9" id="KW-0808">Transferase</keyword>
<dbReference type="PANTHER" id="PTHR46173:SF1">
    <property type="entry name" value="CCA TRNA NUCLEOTIDYLTRANSFERASE 1, MITOCHONDRIAL"/>
    <property type="match status" value="1"/>
</dbReference>
<evidence type="ECO:0000256" key="8">
    <source>
        <dbReference type="ARBA" id="ARBA00022884"/>
    </source>
</evidence>
<dbReference type="InterPro" id="IPR032828">
    <property type="entry name" value="PolyA_RNA-bd"/>
</dbReference>
<dbReference type="KEGG" id="chya:V22_32120"/>
<evidence type="ECO:0000313" key="13">
    <source>
        <dbReference type="EMBL" id="QDT65948.1"/>
    </source>
</evidence>
<dbReference type="GO" id="GO:0000049">
    <property type="term" value="F:tRNA binding"/>
    <property type="evidence" value="ECO:0007669"/>
    <property type="project" value="TreeGrafter"/>
</dbReference>
<dbReference type="AlphaFoldDB" id="A0A517TC49"/>
<dbReference type="Gene3D" id="1.10.3090.10">
    <property type="entry name" value="cca-adding enzyme, domain 2"/>
    <property type="match status" value="1"/>
</dbReference>
<dbReference type="GO" id="GO:0000166">
    <property type="term" value="F:nucleotide binding"/>
    <property type="evidence" value="ECO:0007669"/>
    <property type="project" value="UniProtKB-KW"/>
</dbReference>
<reference evidence="13 14" key="1">
    <citation type="submission" date="2019-02" db="EMBL/GenBank/DDBJ databases">
        <title>Deep-cultivation of Planctomycetes and their phenomic and genomic characterization uncovers novel biology.</title>
        <authorList>
            <person name="Wiegand S."/>
            <person name="Jogler M."/>
            <person name="Boedeker C."/>
            <person name="Pinto D."/>
            <person name="Vollmers J."/>
            <person name="Rivas-Marin E."/>
            <person name="Kohn T."/>
            <person name="Peeters S.H."/>
            <person name="Heuer A."/>
            <person name="Rast P."/>
            <person name="Oberbeckmann S."/>
            <person name="Bunk B."/>
            <person name="Jeske O."/>
            <person name="Meyerdierks A."/>
            <person name="Storesund J.E."/>
            <person name="Kallscheuer N."/>
            <person name="Luecker S."/>
            <person name="Lage O.M."/>
            <person name="Pohl T."/>
            <person name="Merkel B.J."/>
            <person name="Hornburger P."/>
            <person name="Mueller R.-W."/>
            <person name="Bruemmer F."/>
            <person name="Labrenz M."/>
            <person name="Spormann A.M."/>
            <person name="Op den Camp H."/>
            <person name="Overmann J."/>
            <person name="Amann R."/>
            <person name="Jetten M.S.M."/>
            <person name="Mascher T."/>
            <person name="Medema M.H."/>
            <person name="Devos D.P."/>
            <person name="Kaster A.-K."/>
            <person name="Ovreas L."/>
            <person name="Rohde M."/>
            <person name="Galperin M.Y."/>
            <person name="Jogler C."/>
        </authorList>
    </citation>
    <scope>NUCLEOTIDE SEQUENCE [LARGE SCALE GENOMIC DNA]</scope>
    <source>
        <strain evidence="13 14">V22</strain>
    </source>
</reference>
<evidence type="ECO:0000256" key="4">
    <source>
        <dbReference type="ARBA" id="ARBA00022695"/>
    </source>
</evidence>
<evidence type="ECO:0000256" key="1">
    <source>
        <dbReference type="ARBA" id="ARBA00001946"/>
    </source>
</evidence>
<organism evidence="13 14">
    <name type="scientific">Calycomorphotria hydatis</name>
    <dbReference type="NCBI Taxonomy" id="2528027"/>
    <lineage>
        <taxon>Bacteria</taxon>
        <taxon>Pseudomonadati</taxon>
        <taxon>Planctomycetota</taxon>
        <taxon>Planctomycetia</taxon>
        <taxon>Planctomycetales</taxon>
        <taxon>Planctomycetaceae</taxon>
        <taxon>Calycomorphotria</taxon>
    </lineage>
</organism>
<dbReference type="PANTHER" id="PTHR46173">
    <property type="entry name" value="CCA TRNA NUCLEOTIDYLTRANSFERASE 1, MITOCHONDRIAL"/>
    <property type="match status" value="1"/>
</dbReference>
<comment type="cofactor">
    <cofactor evidence="1">
        <name>Mg(2+)</name>
        <dbReference type="ChEBI" id="CHEBI:18420"/>
    </cofactor>
</comment>
<dbReference type="GO" id="GO:0008033">
    <property type="term" value="P:tRNA processing"/>
    <property type="evidence" value="ECO:0007669"/>
    <property type="project" value="UniProtKB-KW"/>
</dbReference>
<evidence type="ECO:0000256" key="2">
    <source>
        <dbReference type="ARBA" id="ARBA00022679"/>
    </source>
</evidence>
<protein>
    <submittedName>
        <fullName evidence="13">tRNA nucleotidyltransferase/poly(A) polymerase</fullName>
        <ecNumber evidence="13">2.7.7.19</ecNumber>
    </submittedName>
</protein>
<name>A0A517TC49_9PLAN</name>
<sequence length="431" mass="48829">MTDQAAQSNRHFATDVVRTLVDAGFEALWAGGCVRDMLLGKTPKDYDVATNATPQEVRKLFGHRRTLAVGASFGVIIVLPPRDSEAEQIEVATFRTEGPYEDGRRPTQVVFATAEEDAQRRDFTINGMFFDPIEDQIRDYVGGQQDLKQKIIRAIGLPAARMEEDKLRLLRAVRFAANLDFTLDPETADAVLRMSSQLSVVSVERIAAEFRRMLANEHRRRALELCDDLKLLDVILPEVRSEPDPHKWSEMLDMLHQLDVDSFEPAMALLLTMLPLEVQPASAIRFPEQKPDDRQDVAEICRRLKLSNEENDRIVWLAGRLSLLQNVEDLTRAQVRRLLAHPDSEALLQMAIAQRTVREEPLEPIEQLIWERAETPLEELSPAPLLTGGDLISLGMQPGPEFKDLLDDLRDMQLEGEIDSREAAVEWVRGR</sequence>
<dbReference type="SUPFAM" id="SSF81891">
    <property type="entry name" value="Poly A polymerase C-terminal region-like"/>
    <property type="match status" value="1"/>
</dbReference>
<evidence type="ECO:0000256" key="6">
    <source>
        <dbReference type="ARBA" id="ARBA00022741"/>
    </source>
</evidence>
<dbReference type="EC" id="2.7.7.19" evidence="13"/>
<dbReference type="GO" id="GO:1990817">
    <property type="term" value="F:poly(A) RNA polymerase activity"/>
    <property type="evidence" value="ECO:0007669"/>
    <property type="project" value="UniProtKB-EC"/>
</dbReference>
<comment type="similarity">
    <text evidence="9">Belongs to the tRNA nucleotidyltransferase/poly(A) polymerase family.</text>
</comment>
<evidence type="ECO:0000256" key="9">
    <source>
        <dbReference type="RuleBase" id="RU003953"/>
    </source>
</evidence>
<evidence type="ECO:0000259" key="11">
    <source>
        <dbReference type="Pfam" id="PF12627"/>
    </source>
</evidence>
<dbReference type="CDD" id="cd05398">
    <property type="entry name" value="NT_ClassII-CCAase"/>
    <property type="match status" value="1"/>
</dbReference>
<evidence type="ECO:0000256" key="3">
    <source>
        <dbReference type="ARBA" id="ARBA00022694"/>
    </source>
</evidence>
<evidence type="ECO:0000259" key="10">
    <source>
        <dbReference type="Pfam" id="PF01743"/>
    </source>
</evidence>
<keyword evidence="14" id="KW-1185">Reference proteome</keyword>
<dbReference type="Pfam" id="PF13735">
    <property type="entry name" value="tRNA_NucTran2_2"/>
    <property type="match status" value="1"/>
</dbReference>
<proteinExistence type="inferred from homology"/>
<dbReference type="InterPro" id="IPR050264">
    <property type="entry name" value="Bact_CCA-adding_enz_type3_sf"/>
</dbReference>
<dbReference type="Pfam" id="PF12627">
    <property type="entry name" value="PolyA_pol_RNAbd"/>
    <property type="match status" value="1"/>
</dbReference>
<keyword evidence="7" id="KW-0460">Magnesium</keyword>
<gene>
    <name evidence="13" type="ORF">V22_32120</name>
</gene>
<evidence type="ECO:0000256" key="5">
    <source>
        <dbReference type="ARBA" id="ARBA00022723"/>
    </source>
</evidence>
<dbReference type="Proteomes" id="UP000319976">
    <property type="component" value="Chromosome"/>
</dbReference>
<dbReference type="Pfam" id="PF01743">
    <property type="entry name" value="PolyA_pol"/>
    <property type="match status" value="1"/>
</dbReference>
<keyword evidence="8 9" id="KW-0694">RNA-binding</keyword>
<dbReference type="SUPFAM" id="SSF81301">
    <property type="entry name" value="Nucleotidyltransferase"/>
    <property type="match status" value="1"/>
</dbReference>
<evidence type="ECO:0000259" key="12">
    <source>
        <dbReference type="Pfam" id="PF13735"/>
    </source>
</evidence>
<evidence type="ECO:0000313" key="14">
    <source>
        <dbReference type="Proteomes" id="UP000319976"/>
    </source>
</evidence>